<evidence type="ECO:0000313" key="7">
    <source>
        <dbReference type="EMBL" id="MFD2674484.1"/>
    </source>
</evidence>
<sequence>MQSQDLKRADAQVSAAAASHAHLEPEPHRNVGQEEQASEFKRDMGFWGNLALGFTYLSPVVGVYTTIAVSLAIAGPPAFWMLVVAGVGQLLVACVFGEVVSQYPIAGGIYPWNRRLWGPKWGWISGWIYAIAITATIASVAYGAGPFLGALFDIEMTPMANVMLALAILLLATLTNFGGTKFLAKVAFVGFVLEIVATVCIGIWLFIATRKHDLSVLFTDFRPAELQESTPFIGAFIASAIFGIYLYYGFEANGDVAEEVQDPSRVIPKAMRMTIYIGGIASMFIALGLILSVPDFAAVMDGTATDPVGAVFVEAFGPVGFKIVLAIVLVSYLSCTISLQAAASRLMYSMGRDKQLPGSTLLGKFNRERAVPPYALVLAGILPAAFVVLSLLSADALMAILSFAAFGIYMAFASVVVASIRARAKGWQPRGQFTMGGLGWVVSILALGYQCFAMYTLIVPVPDVPWYQAWIVAIVSGIVLVAGLLYLFTAKPHLRGGGPTGDAHTGVIDLRYAEPIAQSEEVVDLAIRLDGGNPNLYPHRPRKSAQNRITK</sequence>
<dbReference type="PANTHER" id="PTHR45649">
    <property type="entry name" value="AMINO-ACID PERMEASE BAT1"/>
    <property type="match status" value="1"/>
</dbReference>
<evidence type="ECO:0000313" key="8">
    <source>
        <dbReference type="Proteomes" id="UP001597453"/>
    </source>
</evidence>
<dbReference type="RefSeq" id="WP_083524474.1">
    <property type="nucleotide sequence ID" value="NZ_JBHUNF010000002.1"/>
</dbReference>
<proteinExistence type="predicted"/>
<evidence type="ECO:0000256" key="5">
    <source>
        <dbReference type="ARBA" id="ARBA00023136"/>
    </source>
</evidence>
<keyword evidence="4 6" id="KW-1133">Transmembrane helix</keyword>
<feature type="transmembrane region" description="Helical" evidence="6">
    <location>
        <begin position="275"/>
        <end position="299"/>
    </location>
</feature>
<protein>
    <submittedName>
        <fullName evidence="7">APC family permease</fullName>
    </submittedName>
</protein>
<evidence type="ECO:0000256" key="1">
    <source>
        <dbReference type="ARBA" id="ARBA00004141"/>
    </source>
</evidence>
<keyword evidence="2" id="KW-0813">Transport</keyword>
<organism evidence="7 8">
    <name type="scientific">Gulosibacter bifidus</name>
    <dbReference type="NCBI Taxonomy" id="272239"/>
    <lineage>
        <taxon>Bacteria</taxon>
        <taxon>Bacillati</taxon>
        <taxon>Actinomycetota</taxon>
        <taxon>Actinomycetes</taxon>
        <taxon>Micrococcales</taxon>
        <taxon>Microbacteriaceae</taxon>
        <taxon>Gulosibacter</taxon>
    </lineage>
</organism>
<feature type="transmembrane region" description="Helical" evidence="6">
    <location>
        <begin position="156"/>
        <end position="174"/>
    </location>
</feature>
<feature type="transmembrane region" description="Helical" evidence="6">
    <location>
        <begin position="467"/>
        <end position="488"/>
    </location>
</feature>
<evidence type="ECO:0000256" key="2">
    <source>
        <dbReference type="ARBA" id="ARBA00022448"/>
    </source>
</evidence>
<dbReference type="Pfam" id="PF13520">
    <property type="entry name" value="AA_permease_2"/>
    <property type="match status" value="1"/>
</dbReference>
<feature type="transmembrane region" description="Helical" evidence="6">
    <location>
        <begin position="438"/>
        <end position="461"/>
    </location>
</feature>
<dbReference type="InterPro" id="IPR002293">
    <property type="entry name" value="AA/rel_permease1"/>
</dbReference>
<evidence type="ECO:0000256" key="4">
    <source>
        <dbReference type="ARBA" id="ARBA00022989"/>
    </source>
</evidence>
<keyword evidence="5 6" id="KW-0472">Membrane</keyword>
<feature type="transmembrane region" description="Helical" evidence="6">
    <location>
        <begin position="229"/>
        <end position="248"/>
    </location>
</feature>
<gene>
    <name evidence="7" type="ORF">ACFSUQ_04120</name>
</gene>
<keyword evidence="8" id="KW-1185">Reference proteome</keyword>
<dbReference type="PIRSF" id="PIRSF006060">
    <property type="entry name" value="AA_transporter"/>
    <property type="match status" value="1"/>
</dbReference>
<dbReference type="Proteomes" id="UP001597453">
    <property type="component" value="Unassembled WGS sequence"/>
</dbReference>
<feature type="transmembrane region" description="Helical" evidence="6">
    <location>
        <begin position="374"/>
        <end position="392"/>
    </location>
</feature>
<accession>A0ABW5RIZ9</accession>
<dbReference type="PANTHER" id="PTHR45649:SF26">
    <property type="entry name" value="OS04G0435100 PROTEIN"/>
    <property type="match status" value="1"/>
</dbReference>
<feature type="transmembrane region" description="Helical" evidence="6">
    <location>
        <begin position="79"/>
        <end position="100"/>
    </location>
</feature>
<feature type="transmembrane region" description="Helical" evidence="6">
    <location>
        <begin position="398"/>
        <end position="418"/>
    </location>
</feature>
<reference evidence="8" key="1">
    <citation type="journal article" date="2019" name="Int. J. Syst. Evol. Microbiol.">
        <title>The Global Catalogue of Microorganisms (GCM) 10K type strain sequencing project: providing services to taxonomists for standard genome sequencing and annotation.</title>
        <authorList>
            <consortium name="The Broad Institute Genomics Platform"/>
            <consortium name="The Broad Institute Genome Sequencing Center for Infectious Disease"/>
            <person name="Wu L."/>
            <person name="Ma J."/>
        </authorList>
    </citation>
    <scope>NUCLEOTIDE SEQUENCE [LARGE SCALE GENOMIC DNA]</scope>
    <source>
        <strain evidence="8">TISTR 1511</strain>
    </source>
</reference>
<dbReference type="Gene3D" id="1.20.1740.10">
    <property type="entry name" value="Amino acid/polyamine transporter I"/>
    <property type="match status" value="1"/>
</dbReference>
<name>A0ABW5RIZ9_9MICO</name>
<evidence type="ECO:0000256" key="3">
    <source>
        <dbReference type="ARBA" id="ARBA00022692"/>
    </source>
</evidence>
<feature type="transmembrane region" description="Helical" evidence="6">
    <location>
        <begin position="319"/>
        <end position="342"/>
    </location>
</feature>
<feature type="transmembrane region" description="Helical" evidence="6">
    <location>
        <begin position="186"/>
        <end position="209"/>
    </location>
</feature>
<dbReference type="EMBL" id="JBHUNF010000002">
    <property type="protein sequence ID" value="MFD2674484.1"/>
    <property type="molecule type" value="Genomic_DNA"/>
</dbReference>
<evidence type="ECO:0000256" key="6">
    <source>
        <dbReference type="SAM" id="Phobius"/>
    </source>
</evidence>
<feature type="transmembrane region" description="Helical" evidence="6">
    <location>
        <begin position="121"/>
        <end position="144"/>
    </location>
</feature>
<keyword evidence="3 6" id="KW-0812">Transmembrane</keyword>
<feature type="transmembrane region" description="Helical" evidence="6">
    <location>
        <begin position="50"/>
        <end position="73"/>
    </location>
</feature>
<comment type="caution">
    <text evidence="7">The sequence shown here is derived from an EMBL/GenBank/DDBJ whole genome shotgun (WGS) entry which is preliminary data.</text>
</comment>
<comment type="subcellular location">
    <subcellularLocation>
        <location evidence="1">Membrane</location>
        <topology evidence="1">Multi-pass membrane protein</topology>
    </subcellularLocation>
</comment>